<dbReference type="SUPFAM" id="SSF52799">
    <property type="entry name" value="(Phosphotyrosine protein) phosphatases II"/>
    <property type="match status" value="1"/>
</dbReference>
<reference evidence="1 2" key="1">
    <citation type="journal article" date="2024" name="Plant J.">
        <title>Genome sequences and population genomics reveal climatic adaptation and genomic divergence between two closely related sweetgum species.</title>
        <authorList>
            <person name="Xu W.Q."/>
            <person name="Ren C.Q."/>
            <person name="Zhang X.Y."/>
            <person name="Comes H.P."/>
            <person name="Liu X.H."/>
            <person name="Li Y.G."/>
            <person name="Kettle C.J."/>
            <person name="Jalonen R."/>
            <person name="Gaisberger H."/>
            <person name="Ma Y.Z."/>
            <person name="Qiu Y.X."/>
        </authorList>
    </citation>
    <scope>NUCLEOTIDE SEQUENCE [LARGE SCALE GENOMIC DNA]</scope>
    <source>
        <strain evidence="1">Hangzhou</strain>
    </source>
</reference>
<evidence type="ECO:0000313" key="2">
    <source>
        <dbReference type="Proteomes" id="UP001415857"/>
    </source>
</evidence>
<comment type="caution">
    <text evidence="1">The sequence shown here is derived from an EMBL/GenBank/DDBJ whole genome shotgun (WGS) entry which is preliminary data.</text>
</comment>
<proteinExistence type="predicted"/>
<dbReference type="EMBL" id="JBBPBK010000011">
    <property type="protein sequence ID" value="KAK9274436.1"/>
    <property type="molecule type" value="Genomic_DNA"/>
</dbReference>
<evidence type="ECO:0000313" key="1">
    <source>
        <dbReference type="EMBL" id="KAK9274436.1"/>
    </source>
</evidence>
<dbReference type="InterPro" id="IPR029021">
    <property type="entry name" value="Prot-tyrosine_phosphatase-like"/>
</dbReference>
<dbReference type="Gene3D" id="3.90.190.10">
    <property type="entry name" value="Protein tyrosine phosphatase superfamily"/>
    <property type="match status" value="1"/>
</dbReference>
<accession>A0AAP0WP37</accession>
<dbReference type="PANTHER" id="PTHR46274:SF9">
    <property type="entry name" value="PHOSPHATIDYLGLYCEROPHOSPHATE PHOSPHATASE PTPMT1"/>
    <property type="match status" value="1"/>
</dbReference>
<dbReference type="PANTHER" id="PTHR46274">
    <property type="entry name" value="PHOSPHATIDYLINOSITOL PHOSPHATASE"/>
    <property type="match status" value="1"/>
</dbReference>
<gene>
    <name evidence="1" type="ORF">L1049_021683</name>
</gene>
<keyword evidence="2" id="KW-1185">Reference proteome</keyword>
<dbReference type="AlphaFoldDB" id="A0AAP0WP37"/>
<organism evidence="1 2">
    <name type="scientific">Liquidambar formosana</name>
    <name type="common">Formosan gum</name>
    <dbReference type="NCBI Taxonomy" id="63359"/>
    <lineage>
        <taxon>Eukaryota</taxon>
        <taxon>Viridiplantae</taxon>
        <taxon>Streptophyta</taxon>
        <taxon>Embryophyta</taxon>
        <taxon>Tracheophyta</taxon>
        <taxon>Spermatophyta</taxon>
        <taxon>Magnoliopsida</taxon>
        <taxon>eudicotyledons</taxon>
        <taxon>Gunneridae</taxon>
        <taxon>Pentapetalae</taxon>
        <taxon>Saxifragales</taxon>
        <taxon>Altingiaceae</taxon>
        <taxon>Liquidambar</taxon>
    </lineage>
</organism>
<protein>
    <submittedName>
        <fullName evidence="1">Uncharacterized protein</fullName>
    </submittedName>
</protein>
<dbReference type="Proteomes" id="UP001415857">
    <property type="component" value="Unassembled WGS sequence"/>
</dbReference>
<name>A0AAP0WP37_LIQFO</name>
<sequence length="74" mass="8072">MSKELGVCGVVTLNESCETLVPTSLYHAHGIDCLVIPTIDYSFAPSLSDICHAVDFIHSKYSLQIVLSALDFDQ</sequence>